<name>A0ABV1CVS9_9FIRM</name>
<sequence>MSIIYQGGETKKWDQGQYTFAIRQFPPFHAMKVLGELQRVLAPALGGAIGGIKPETLDQDTNNVTFIGNTVADALNGLARSMDGDTLEKVSAMLLDPDYVSVAPLHTKDFQQLDESAVNEVYSGRIFDMIVLMVQVFKINYLDFSKLSSVPTGVLGTLRGLKQPFQANVPKSSRK</sequence>
<protein>
    <submittedName>
        <fullName evidence="1">Phage tail assembly chaperone</fullName>
    </submittedName>
</protein>
<dbReference type="EMBL" id="JBBMEU010000027">
    <property type="protein sequence ID" value="MEQ2422245.1"/>
    <property type="molecule type" value="Genomic_DNA"/>
</dbReference>
<accession>A0ABV1CVS9</accession>
<organism evidence="1 2">
    <name type="scientific">Megasphaera intestinihominis</name>
    <dbReference type="NCBI Taxonomy" id="3133159"/>
    <lineage>
        <taxon>Bacteria</taxon>
        <taxon>Bacillati</taxon>
        <taxon>Bacillota</taxon>
        <taxon>Negativicutes</taxon>
        <taxon>Veillonellales</taxon>
        <taxon>Veillonellaceae</taxon>
        <taxon>Megasphaera</taxon>
    </lineage>
</organism>
<evidence type="ECO:0000313" key="1">
    <source>
        <dbReference type="EMBL" id="MEQ2422245.1"/>
    </source>
</evidence>
<comment type="caution">
    <text evidence="1">The sequence shown here is derived from an EMBL/GenBank/DDBJ whole genome shotgun (WGS) entry which is preliminary data.</text>
</comment>
<evidence type="ECO:0000313" key="2">
    <source>
        <dbReference type="Proteomes" id="UP001433088"/>
    </source>
</evidence>
<keyword evidence="2" id="KW-1185">Reference proteome</keyword>
<dbReference type="RefSeq" id="WP_349173466.1">
    <property type="nucleotide sequence ID" value="NZ_JBBMEU010000027.1"/>
</dbReference>
<gene>
    <name evidence="1" type="ORF">WMO23_05805</name>
</gene>
<dbReference type="Pfam" id="PF21822">
    <property type="entry name" value="Phage_TAC_15"/>
    <property type="match status" value="1"/>
</dbReference>
<reference evidence="1 2" key="1">
    <citation type="submission" date="2024-03" db="EMBL/GenBank/DDBJ databases">
        <title>Human intestinal bacterial collection.</title>
        <authorList>
            <person name="Pauvert C."/>
            <person name="Hitch T.C.A."/>
            <person name="Clavel T."/>
        </authorList>
    </citation>
    <scope>NUCLEOTIDE SEQUENCE [LARGE SCALE GENOMIC DNA]</scope>
    <source>
        <strain evidence="1 2">CLA-AA-H81</strain>
    </source>
</reference>
<dbReference type="InterPro" id="IPR049156">
    <property type="entry name" value="Phage_chap_TAC_15-like"/>
</dbReference>
<proteinExistence type="predicted"/>
<dbReference type="Proteomes" id="UP001433088">
    <property type="component" value="Unassembled WGS sequence"/>
</dbReference>